<feature type="transmembrane region" description="Helical" evidence="9">
    <location>
        <begin position="86"/>
        <end position="107"/>
    </location>
</feature>
<organism evidence="10 11">
    <name type="scientific">Pseudonocardia hispaniensis</name>
    <dbReference type="NCBI Taxonomy" id="904933"/>
    <lineage>
        <taxon>Bacteria</taxon>
        <taxon>Bacillati</taxon>
        <taxon>Actinomycetota</taxon>
        <taxon>Actinomycetes</taxon>
        <taxon>Pseudonocardiales</taxon>
        <taxon>Pseudonocardiaceae</taxon>
        <taxon>Pseudonocardia</taxon>
    </lineage>
</organism>
<evidence type="ECO:0000256" key="3">
    <source>
        <dbReference type="ARBA" id="ARBA00022448"/>
    </source>
</evidence>
<dbReference type="Pfam" id="PF01594">
    <property type="entry name" value="AI-2E_transport"/>
    <property type="match status" value="1"/>
</dbReference>
<proteinExistence type="inferred from homology"/>
<sequence>MSADMGGPVRGSDPDPHPIAPEPPLGAAGSQPAPPPGADGDVANRDPAPRIPSPLRATSEVCARILIISAALALLLFLIVQLRVVVIPVAIAVLLAAFLAPSVHWLVARRVPRGASTALVLVGGLVLFGGLLSFVVNTFIRSFPDLLSQLNASFTSIRPLLSGPPFNLPVTQLENLPAQLGKAISQNRDALTSGALTTAATVSEIVAGIALALFSLIFLLYDGPRIWQFLLRGVPRARRARVDAAGRRAFASLVGYTRATVLVAIVDATGIGIGLWIVGVPLVVPLAALVFLGAFIPTVGAVVTGAVAVLIALVANGVIPALIVLAIVIAVQQLEGHVLQPLLLGRAVQLHPLAVVLAVAAGVVIAGIPGALLAVPLLAVLIAGARSLLAETEQEPHLISAIDPRQGRIGTEPVVPREPSRLTRLLRRLVQREPAGDR</sequence>
<feature type="region of interest" description="Disordered" evidence="8">
    <location>
        <begin position="1"/>
        <end position="51"/>
    </location>
</feature>
<reference evidence="11" key="1">
    <citation type="journal article" date="2019" name="Int. J. Syst. Evol. Microbiol.">
        <title>The Global Catalogue of Microorganisms (GCM) 10K type strain sequencing project: providing services to taxonomists for standard genome sequencing and annotation.</title>
        <authorList>
            <consortium name="The Broad Institute Genomics Platform"/>
            <consortium name="The Broad Institute Genome Sequencing Center for Infectious Disease"/>
            <person name="Wu L."/>
            <person name="Ma J."/>
        </authorList>
    </citation>
    <scope>NUCLEOTIDE SEQUENCE [LARGE SCALE GENOMIC DNA]</scope>
    <source>
        <strain evidence="11">CCM 8391</strain>
    </source>
</reference>
<keyword evidence="3" id="KW-0813">Transport</keyword>
<dbReference type="Proteomes" id="UP001596302">
    <property type="component" value="Unassembled WGS sequence"/>
</dbReference>
<dbReference type="RefSeq" id="WP_379586548.1">
    <property type="nucleotide sequence ID" value="NZ_JBHSQW010000035.1"/>
</dbReference>
<evidence type="ECO:0000256" key="5">
    <source>
        <dbReference type="ARBA" id="ARBA00022692"/>
    </source>
</evidence>
<evidence type="ECO:0000313" key="10">
    <source>
        <dbReference type="EMBL" id="MFC5996075.1"/>
    </source>
</evidence>
<feature type="transmembrane region" description="Helical" evidence="9">
    <location>
        <begin position="119"/>
        <end position="140"/>
    </location>
</feature>
<evidence type="ECO:0000256" key="8">
    <source>
        <dbReference type="SAM" id="MobiDB-lite"/>
    </source>
</evidence>
<feature type="transmembrane region" description="Helical" evidence="9">
    <location>
        <begin position="350"/>
        <end position="383"/>
    </location>
</feature>
<feature type="transmembrane region" description="Helical" evidence="9">
    <location>
        <begin position="307"/>
        <end position="330"/>
    </location>
</feature>
<keyword evidence="11" id="KW-1185">Reference proteome</keyword>
<dbReference type="PANTHER" id="PTHR21716">
    <property type="entry name" value="TRANSMEMBRANE PROTEIN"/>
    <property type="match status" value="1"/>
</dbReference>
<dbReference type="EMBL" id="JBHSQW010000035">
    <property type="protein sequence ID" value="MFC5996075.1"/>
    <property type="molecule type" value="Genomic_DNA"/>
</dbReference>
<feature type="transmembrane region" description="Helical" evidence="9">
    <location>
        <begin position="205"/>
        <end position="224"/>
    </location>
</feature>
<keyword evidence="6 9" id="KW-1133">Transmembrane helix</keyword>
<gene>
    <name evidence="10" type="ORF">ACFQE5_17860</name>
</gene>
<dbReference type="PANTHER" id="PTHR21716:SF53">
    <property type="entry name" value="PERMEASE PERM-RELATED"/>
    <property type="match status" value="1"/>
</dbReference>
<evidence type="ECO:0000256" key="2">
    <source>
        <dbReference type="ARBA" id="ARBA00009773"/>
    </source>
</evidence>
<evidence type="ECO:0000256" key="1">
    <source>
        <dbReference type="ARBA" id="ARBA00004651"/>
    </source>
</evidence>
<accession>A0ABW1J6J8</accession>
<evidence type="ECO:0000256" key="4">
    <source>
        <dbReference type="ARBA" id="ARBA00022475"/>
    </source>
</evidence>
<keyword evidence="7 9" id="KW-0472">Membrane</keyword>
<comment type="similarity">
    <text evidence="2">Belongs to the autoinducer-2 exporter (AI-2E) (TC 2.A.86) family.</text>
</comment>
<protein>
    <submittedName>
        <fullName evidence="10">AI-2E family transporter</fullName>
    </submittedName>
</protein>
<keyword evidence="4" id="KW-1003">Cell membrane</keyword>
<evidence type="ECO:0000313" key="11">
    <source>
        <dbReference type="Proteomes" id="UP001596302"/>
    </source>
</evidence>
<evidence type="ECO:0000256" key="6">
    <source>
        <dbReference type="ARBA" id="ARBA00022989"/>
    </source>
</evidence>
<keyword evidence="5 9" id="KW-0812">Transmembrane</keyword>
<feature type="transmembrane region" description="Helical" evidence="9">
    <location>
        <begin position="61"/>
        <end position="80"/>
    </location>
</feature>
<comment type="caution">
    <text evidence="10">The sequence shown here is derived from an EMBL/GenBank/DDBJ whole genome shotgun (WGS) entry which is preliminary data.</text>
</comment>
<dbReference type="InterPro" id="IPR002549">
    <property type="entry name" value="AI-2E-like"/>
</dbReference>
<evidence type="ECO:0000256" key="9">
    <source>
        <dbReference type="SAM" id="Phobius"/>
    </source>
</evidence>
<comment type="subcellular location">
    <subcellularLocation>
        <location evidence="1">Cell membrane</location>
        <topology evidence="1">Multi-pass membrane protein</topology>
    </subcellularLocation>
</comment>
<evidence type="ECO:0000256" key="7">
    <source>
        <dbReference type="ARBA" id="ARBA00023136"/>
    </source>
</evidence>
<name>A0ABW1J6J8_9PSEU</name>
<feature type="transmembrane region" description="Helical" evidence="9">
    <location>
        <begin position="271"/>
        <end position="295"/>
    </location>
</feature>